<evidence type="ECO:0000313" key="5">
    <source>
        <dbReference type="Proteomes" id="UP000039046"/>
    </source>
</evidence>
<dbReference type="Proteomes" id="UP000039046">
    <property type="component" value="Unassembled WGS sequence"/>
</dbReference>
<dbReference type="STRING" id="1531966.A0A0A1T7P7"/>
<keyword evidence="5" id="KW-1185">Reference proteome</keyword>
<dbReference type="CDD" id="cd02440">
    <property type="entry name" value="AdoMet_MTases"/>
    <property type="match status" value="1"/>
</dbReference>
<dbReference type="Pfam" id="PF13649">
    <property type="entry name" value="Methyltransf_25"/>
    <property type="match status" value="1"/>
</dbReference>
<evidence type="ECO:0000313" key="4">
    <source>
        <dbReference type="EMBL" id="CEJ93141.1"/>
    </source>
</evidence>
<dbReference type="InterPro" id="IPR029063">
    <property type="entry name" value="SAM-dependent_MTases_sf"/>
</dbReference>
<dbReference type="PANTHER" id="PTHR43861">
    <property type="entry name" value="TRANS-ACONITATE 2-METHYLTRANSFERASE-RELATED"/>
    <property type="match status" value="1"/>
</dbReference>
<dbReference type="GO" id="GO:0008168">
    <property type="term" value="F:methyltransferase activity"/>
    <property type="evidence" value="ECO:0007669"/>
    <property type="project" value="UniProtKB-KW"/>
</dbReference>
<dbReference type="AlphaFoldDB" id="A0A0A1T7P7"/>
<dbReference type="SUPFAM" id="SSF53335">
    <property type="entry name" value="S-adenosyl-L-methionine-dependent methyltransferases"/>
    <property type="match status" value="1"/>
</dbReference>
<dbReference type="PANTHER" id="PTHR43861:SF1">
    <property type="entry name" value="TRANS-ACONITATE 2-METHYLTRANSFERASE"/>
    <property type="match status" value="1"/>
</dbReference>
<name>A0A0A1T7P7_9HYPO</name>
<dbReference type="InterPro" id="IPR041698">
    <property type="entry name" value="Methyltransf_25"/>
</dbReference>
<dbReference type="EMBL" id="CDHN01000005">
    <property type="protein sequence ID" value="CEJ93141.1"/>
    <property type="molecule type" value="Genomic_DNA"/>
</dbReference>
<protein>
    <recommendedName>
        <fullName evidence="3">Methyltransferase domain-containing protein</fullName>
    </recommendedName>
</protein>
<evidence type="ECO:0000256" key="1">
    <source>
        <dbReference type="ARBA" id="ARBA00022603"/>
    </source>
</evidence>
<organism evidence="4 5">
    <name type="scientific">[Torrubiella] hemipterigena</name>
    <dbReference type="NCBI Taxonomy" id="1531966"/>
    <lineage>
        <taxon>Eukaryota</taxon>
        <taxon>Fungi</taxon>
        <taxon>Dikarya</taxon>
        <taxon>Ascomycota</taxon>
        <taxon>Pezizomycotina</taxon>
        <taxon>Sordariomycetes</taxon>
        <taxon>Hypocreomycetidae</taxon>
        <taxon>Hypocreales</taxon>
        <taxon>Clavicipitaceae</taxon>
        <taxon>Clavicipitaceae incertae sedis</taxon>
        <taxon>'Torrubiella' clade</taxon>
    </lineage>
</organism>
<dbReference type="HOGENOM" id="CLU_049749_3_1_1"/>
<evidence type="ECO:0000259" key="3">
    <source>
        <dbReference type="Pfam" id="PF13649"/>
    </source>
</evidence>
<accession>A0A0A1T7P7</accession>
<keyword evidence="1" id="KW-0489">Methyltransferase</keyword>
<proteinExistence type="predicted"/>
<reference evidence="4 5" key="1">
    <citation type="journal article" date="2015" name="Genome Announc.">
        <title>Draft Genome Sequence and Gene Annotation of the Entomopathogenic Fungus Verticillium hemipterigenum.</title>
        <authorList>
            <person name="Horn F."/>
            <person name="Habel A."/>
            <person name="Scharf D.H."/>
            <person name="Dworschak J."/>
            <person name="Brakhage A.A."/>
            <person name="Guthke R."/>
            <person name="Hertweck C."/>
            <person name="Linde J."/>
        </authorList>
    </citation>
    <scope>NUCLEOTIDE SEQUENCE [LARGE SCALE GENOMIC DNA]</scope>
</reference>
<dbReference type="OrthoDB" id="3647at2759"/>
<evidence type="ECO:0000256" key="2">
    <source>
        <dbReference type="ARBA" id="ARBA00022679"/>
    </source>
</evidence>
<gene>
    <name evidence="4" type="ORF">VHEMI08753</name>
</gene>
<dbReference type="Gene3D" id="3.40.50.150">
    <property type="entry name" value="Vaccinia Virus protein VP39"/>
    <property type="match status" value="1"/>
</dbReference>
<sequence length="274" mass="31000">MASQYDAIGANYDVVKRVFFNRIEQHNLRKRIIPLLNKPDVSVLDFASGTGFYSKHFLEWGAASVVGVELSPAMVDVARQRLDATPNAAKATFHVANGFEPKKYVPEGSAGFDVAAGVWFLNYAKDEEELTRAFENIAMNLKDDGVLVAICPHGVEDTESFASIVNCRWDLATGVKFNYLYPLPDEIGYRMEITITPPATEPEASVVKFQNYHLRKSIYERAARAGGMKGKLEWRMAEFLESEWTRMLKINRDDPLWKSFTQWPDLTVLVIHKS</sequence>
<dbReference type="GO" id="GO:0032259">
    <property type="term" value="P:methylation"/>
    <property type="evidence" value="ECO:0007669"/>
    <property type="project" value="UniProtKB-KW"/>
</dbReference>
<keyword evidence="2" id="KW-0808">Transferase</keyword>
<feature type="domain" description="Methyltransferase" evidence="3">
    <location>
        <begin position="43"/>
        <end position="145"/>
    </location>
</feature>